<protein>
    <submittedName>
        <fullName evidence="1">Uncharacterized protein</fullName>
    </submittedName>
</protein>
<proteinExistence type="predicted"/>
<dbReference type="PATRIC" id="fig|1094564.3.peg.1437"/>
<evidence type="ECO:0000313" key="1">
    <source>
        <dbReference type="EMBL" id="EJF84357.1"/>
    </source>
</evidence>
<dbReference type="Proteomes" id="UP000002646">
    <property type="component" value="Unassembled WGS sequence"/>
</dbReference>
<dbReference type="EMBL" id="AILX01000018">
    <property type="protein sequence ID" value="EJF84357.1"/>
    <property type="molecule type" value="Genomic_DNA"/>
</dbReference>
<dbReference type="HOGENOM" id="CLU_2987390_0_0_5"/>
<dbReference type="AlphaFoldDB" id="J1JID6"/>
<evidence type="ECO:0000313" key="2">
    <source>
        <dbReference type="Proteomes" id="UP000002646"/>
    </source>
</evidence>
<gene>
    <name evidence="1" type="ORF">MCW_01260</name>
</gene>
<sequence>MLNMFSVRVQKTAKKVLKKILKTMKGAVSHSFVPISPYGEVATITDAVYGDIYMRLFFLKKLIV</sequence>
<accession>J1JID6</accession>
<reference evidence="1 2" key="1">
    <citation type="submission" date="2012-03" db="EMBL/GenBank/DDBJ databases">
        <title>The Genome Sequence of Bartonella washoensis 085-0475.</title>
        <authorList>
            <consortium name="The Broad Institute Genome Sequencing Platform"/>
            <consortium name="The Broad Institute Genome Sequencing Center for Infectious Disease"/>
            <person name="Feldgarden M."/>
            <person name="Kirby J."/>
            <person name="Kosoy M."/>
            <person name="Birtles R."/>
            <person name="Probert W.S."/>
            <person name="Chiaraviglio L."/>
            <person name="Young S.K."/>
            <person name="Zeng Q."/>
            <person name="Gargeya S."/>
            <person name="Fitzgerald M."/>
            <person name="Haas B."/>
            <person name="Abouelleil A."/>
            <person name="Alvarado L."/>
            <person name="Arachchi H.M."/>
            <person name="Berlin A."/>
            <person name="Chapman S.B."/>
            <person name="Gearin G."/>
            <person name="Goldberg J."/>
            <person name="Griggs A."/>
            <person name="Gujja S."/>
            <person name="Hansen M."/>
            <person name="Heiman D."/>
            <person name="Howarth C."/>
            <person name="Larimer J."/>
            <person name="Lui A."/>
            <person name="MacDonald P.J.P."/>
            <person name="McCowen C."/>
            <person name="Montmayeur A."/>
            <person name="Murphy C."/>
            <person name="Neiman D."/>
            <person name="Pearson M."/>
            <person name="Priest M."/>
            <person name="Roberts A."/>
            <person name="Saif S."/>
            <person name="Shea T."/>
            <person name="Sisk P."/>
            <person name="Stolte C."/>
            <person name="Sykes S."/>
            <person name="Wortman J."/>
            <person name="Nusbaum C."/>
            <person name="Birren B."/>
        </authorList>
    </citation>
    <scope>NUCLEOTIDE SEQUENCE [LARGE SCALE GENOMIC DNA]</scope>
    <source>
        <strain evidence="1 2">085-0475</strain>
    </source>
</reference>
<organism evidence="1 2">
    <name type="scientific">Cardidatus Bartonella washoeensis 085-0475</name>
    <dbReference type="NCBI Taxonomy" id="1094564"/>
    <lineage>
        <taxon>Bacteria</taxon>
        <taxon>Pseudomonadati</taxon>
        <taxon>Pseudomonadota</taxon>
        <taxon>Alphaproteobacteria</taxon>
        <taxon>Hyphomicrobiales</taxon>
        <taxon>Bartonellaceae</taxon>
        <taxon>Bartonella</taxon>
    </lineage>
</organism>
<name>J1JID6_9HYPH</name>
<comment type="caution">
    <text evidence="1">The sequence shown here is derived from an EMBL/GenBank/DDBJ whole genome shotgun (WGS) entry which is preliminary data.</text>
</comment>